<reference evidence="1 2" key="1">
    <citation type="journal article" date="2016" name="Nat. Commun.">
        <title>Ectomycorrhizal ecology is imprinted in the genome of the dominant symbiotic fungus Cenococcum geophilum.</title>
        <authorList>
            <consortium name="DOE Joint Genome Institute"/>
            <person name="Peter M."/>
            <person name="Kohler A."/>
            <person name="Ohm R.A."/>
            <person name="Kuo A."/>
            <person name="Krutzmann J."/>
            <person name="Morin E."/>
            <person name="Arend M."/>
            <person name="Barry K.W."/>
            <person name="Binder M."/>
            <person name="Choi C."/>
            <person name="Clum A."/>
            <person name="Copeland A."/>
            <person name="Grisel N."/>
            <person name="Haridas S."/>
            <person name="Kipfer T."/>
            <person name="LaButti K."/>
            <person name="Lindquist E."/>
            <person name="Lipzen A."/>
            <person name="Maire R."/>
            <person name="Meier B."/>
            <person name="Mihaltcheva S."/>
            <person name="Molinier V."/>
            <person name="Murat C."/>
            <person name="Poggeler S."/>
            <person name="Quandt C.A."/>
            <person name="Sperisen C."/>
            <person name="Tritt A."/>
            <person name="Tisserant E."/>
            <person name="Crous P.W."/>
            <person name="Henrissat B."/>
            <person name="Nehls U."/>
            <person name="Egli S."/>
            <person name="Spatafora J.W."/>
            <person name="Grigoriev I.V."/>
            <person name="Martin F.M."/>
        </authorList>
    </citation>
    <scope>NUCLEOTIDE SEQUENCE [LARGE SCALE GENOMIC DNA]</scope>
    <source>
        <strain evidence="1 2">CBS 459.81</strain>
    </source>
</reference>
<keyword evidence="2" id="KW-1185">Reference proteome</keyword>
<sequence>MYLDIVVDGVNISWIGATAVLGVAPYCNEIVPGHQRRYEIRLEGEYVGIKGIRYYAQNI</sequence>
<protein>
    <submittedName>
        <fullName evidence="1">Uncharacterized protein</fullName>
    </submittedName>
</protein>
<dbReference type="EMBL" id="KV745605">
    <property type="protein sequence ID" value="OCK73955.1"/>
    <property type="molecule type" value="Genomic_DNA"/>
</dbReference>
<gene>
    <name evidence="1" type="ORF">K432DRAFT_387098</name>
</gene>
<name>A0A8E2J959_9PEZI</name>
<dbReference type="Proteomes" id="UP000250266">
    <property type="component" value="Unassembled WGS sequence"/>
</dbReference>
<evidence type="ECO:0000313" key="2">
    <source>
        <dbReference type="Proteomes" id="UP000250266"/>
    </source>
</evidence>
<proteinExistence type="predicted"/>
<accession>A0A8E2J959</accession>
<organism evidence="1 2">
    <name type="scientific">Lepidopterella palustris CBS 459.81</name>
    <dbReference type="NCBI Taxonomy" id="1314670"/>
    <lineage>
        <taxon>Eukaryota</taxon>
        <taxon>Fungi</taxon>
        <taxon>Dikarya</taxon>
        <taxon>Ascomycota</taxon>
        <taxon>Pezizomycotina</taxon>
        <taxon>Dothideomycetes</taxon>
        <taxon>Pleosporomycetidae</taxon>
        <taxon>Mytilinidiales</taxon>
        <taxon>Argynnaceae</taxon>
        <taxon>Lepidopterella</taxon>
    </lineage>
</organism>
<dbReference type="AlphaFoldDB" id="A0A8E2J959"/>
<evidence type="ECO:0000313" key="1">
    <source>
        <dbReference type="EMBL" id="OCK73955.1"/>
    </source>
</evidence>